<dbReference type="Proteomes" id="UP000006853">
    <property type="component" value="Chromosome 3"/>
</dbReference>
<evidence type="ECO:0000256" key="4">
    <source>
        <dbReference type="ARBA" id="ARBA00022840"/>
    </source>
</evidence>
<dbReference type="GO" id="GO:0004709">
    <property type="term" value="F:MAP kinase kinase kinase activity"/>
    <property type="evidence" value="ECO:0007669"/>
    <property type="project" value="TreeGrafter"/>
</dbReference>
<dbReference type="InterPro" id="IPR011009">
    <property type="entry name" value="Kinase-like_dom_sf"/>
</dbReference>
<sequence>MTGKSQLLSLFRDSKEDELFHDTLIDPNLSKSFELSPKKRIPSPDDNPFKVSHTTNFNPIPLQTINKNALNSRTRAFSIESVDAAGASLHVSEPRVTSRHANEHPKDKFKVSLTPAQRVEKHSRISNPSINALESYRFEELVGRGGCAKVYKAINKVNKQLVAIKQIEISSNTKVEFLMEEIDFLKKLKHDNIVKYHGYIMTESNLNIILEYCSHGSLRHLYKTKYKSGIPEPLVRNYIRETLNGLVYLHNKGVIHRDIKAANLLLDDRYRVKLADFGVSQQQQTNEEQQHDNISNQSKRKPQIRADGSPYWMAPEIILLTGCSIKSDIWSLGATTLELLTTKPPYDDYEPMVACHAIGTQGCPELPLTLSLEANKFIEQCLVMNSEERPNASTLLENKWLHFEAKDKNLLIGTKSPFVESDSTEFEVDFIKDQQLNFDRIPSRTRIPQDSTLLYSKHKLLSYSETNETRTEAEKNEQMLKNKRLSKYKDNEDDAFDDYTEDIKLKTPTEADIDNPFVKIEYSDENKEKVKEKLELQIKAIFKSLSLLSSSSISELFRLSTSLKELINEFPKLVIPMLNGSKLVILLKLLNLKPNNQHLVQVNLDIVSLILQHSGDDHDSTCELRENFTMIGLSDTLVTLFEMNKNKISLRILEIVQQLFSEEHQQNLTIWRLFISSNGIKLLIYFLKIEINVDITFVRTAIDLIYKLLKALKKEEHFTMKEMVMNLFKDQNLTYLLDLITVAFVDEENEDIKDRRRIVSRIMYVLKQF</sequence>
<dbReference type="PANTHER" id="PTHR48016:SF4">
    <property type="entry name" value="PROTEIN KINASE DOMAIN-CONTAINING PROTEIN"/>
    <property type="match status" value="1"/>
</dbReference>
<keyword evidence="3 7" id="KW-0418">Kinase</keyword>
<name>A0A1G4KQ68_KOMPC</name>
<dbReference type="SUPFAM" id="SSF56112">
    <property type="entry name" value="Protein kinase-like (PK-like)"/>
    <property type="match status" value="1"/>
</dbReference>
<organism evidence="7 8">
    <name type="scientific">Komagataella phaffii (strain ATCC 76273 / CBS 7435 / CECT 11047 / NRRL Y-11430 / Wegner 21-1)</name>
    <name type="common">Yeast</name>
    <name type="synonym">Pichia pastoris</name>
    <dbReference type="NCBI Taxonomy" id="981350"/>
    <lineage>
        <taxon>Eukaryota</taxon>
        <taxon>Fungi</taxon>
        <taxon>Dikarya</taxon>
        <taxon>Ascomycota</taxon>
        <taxon>Saccharomycotina</taxon>
        <taxon>Pichiomycetes</taxon>
        <taxon>Pichiales</taxon>
        <taxon>Pichiaceae</taxon>
        <taxon>Komagataella</taxon>
    </lineage>
</organism>
<dbReference type="AlphaFoldDB" id="A0A1G4KQ68"/>
<dbReference type="GO" id="GO:0005524">
    <property type="term" value="F:ATP binding"/>
    <property type="evidence" value="ECO:0007669"/>
    <property type="project" value="UniProtKB-KW"/>
</dbReference>
<evidence type="ECO:0000256" key="1">
    <source>
        <dbReference type="ARBA" id="ARBA00022679"/>
    </source>
</evidence>
<dbReference type="PROSITE" id="PS50011">
    <property type="entry name" value="PROTEIN_KINASE_DOM"/>
    <property type="match status" value="1"/>
</dbReference>
<evidence type="ECO:0000259" key="6">
    <source>
        <dbReference type="PROSITE" id="PS50011"/>
    </source>
</evidence>
<gene>
    <name evidence="7" type="primary">CDC15</name>
    <name evidence="7" type="ordered locus">PP7435_Chr3-1479</name>
</gene>
<dbReference type="InterPro" id="IPR050538">
    <property type="entry name" value="MAP_kinase_kinase_kinase"/>
</dbReference>
<keyword evidence="2" id="KW-0547">Nucleotide-binding</keyword>
<reference evidence="7 8" key="1">
    <citation type="journal article" date="2011" name="J. Biotechnol.">
        <title>High-quality genome sequence of Pichia pastoris CBS7435.</title>
        <authorList>
            <person name="Kuberl A."/>
            <person name="Schneider J."/>
            <person name="Thallinger G.G."/>
            <person name="Anderl I."/>
            <person name="Wibberg D."/>
            <person name="Hajek T."/>
            <person name="Jaenicke S."/>
            <person name="Brinkrolf K."/>
            <person name="Goesmann A."/>
            <person name="Szczepanowski R."/>
            <person name="Puhler A."/>
            <person name="Schwab H."/>
            <person name="Glieder A."/>
            <person name="Pichler H."/>
        </authorList>
    </citation>
    <scope>NUCLEOTIDE SEQUENCE [LARGE SCALE GENOMIC DNA]</scope>
    <source>
        <strain evidence="8">ATCC 76273 / CBS 7435 / CECT 11047 / NRRL Y-11430 / Wegner 21-1</strain>
    </source>
</reference>
<evidence type="ECO:0000256" key="5">
    <source>
        <dbReference type="SAM" id="MobiDB-lite"/>
    </source>
</evidence>
<accession>A0A1G4KQ68</accession>
<dbReference type="EMBL" id="FR839630">
    <property type="protein sequence ID" value="SCV12158.1"/>
    <property type="molecule type" value="Genomic_DNA"/>
</dbReference>
<dbReference type="SMR" id="A0A1G4KQ68"/>
<dbReference type="PANTHER" id="PTHR48016">
    <property type="entry name" value="MAP KINASE KINASE KINASE SSK2-RELATED-RELATED"/>
    <property type="match status" value="1"/>
</dbReference>
<dbReference type="SMART" id="SM00220">
    <property type="entry name" value="S_TKc"/>
    <property type="match status" value="1"/>
</dbReference>
<proteinExistence type="predicted"/>
<dbReference type="Gene3D" id="1.10.510.10">
    <property type="entry name" value="Transferase(Phosphotransferase) domain 1"/>
    <property type="match status" value="1"/>
</dbReference>
<feature type="region of interest" description="Disordered" evidence="5">
    <location>
        <begin position="281"/>
        <end position="305"/>
    </location>
</feature>
<dbReference type="InterPro" id="IPR000719">
    <property type="entry name" value="Prot_kinase_dom"/>
</dbReference>
<evidence type="ECO:0000256" key="2">
    <source>
        <dbReference type="ARBA" id="ARBA00022741"/>
    </source>
</evidence>
<evidence type="ECO:0000256" key="3">
    <source>
        <dbReference type="ARBA" id="ARBA00022777"/>
    </source>
</evidence>
<reference evidence="7 8" key="2">
    <citation type="journal article" date="2016" name="FEMS Yeast Res.">
        <title>Curation of the genome annotation of Pichia pastoris (Komagataella phaffii) CBS7435 from gene level to protein function.</title>
        <authorList>
            <person name="Valli M."/>
            <person name="Tatto N.E."/>
            <person name="Peymann A."/>
            <person name="Gruber C."/>
            <person name="Landes N."/>
            <person name="Ekker H."/>
            <person name="Thallinger G.G."/>
            <person name="Mattanovich D."/>
            <person name="Gasser B."/>
            <person name="Graf A.B."/>
        </authorList>
    </citation>
    <scope>GENOME REANNOTATION</scope>
    <source>
        <strain evidence="7 8">ATCC 76273 / CBS 7435 / CECT 11047 / NRRL Y-11430 / Wegner 21-1</strain>
    </source>
</reference>
<evidence type="ECO:0000313" key="8">
    <source>
        <dbReference type="Proteomes" id="UP000006853"/>
    </source>
</evidence>
<protein>
    <submittedName>
        <fullName evidence="7">Protein kinase of the Mitotic Exit Network</fullName>
    </submittedName>
</protein>
<dbReference type="InterPro" id="IPR008271">
    <property type="entry name" value="Ser/Thr_kinase_AS"/>
</dbReference>
<dbReference type="GO" id="GO:0005737">
    <property type="term" value="C:cytoplasm"/>
    <property type="evidence" value="ECO:0007669"/>
    <property type="project" value="TreeGrafter"/>
</dbReference>
<feature type="domain" description="Protein kinase" evidence="6">
    <location>
        <begin position="136"/>
        <end position="401"/>
    </location>
</feature>
<keyword evidence="8" id="KW-1185">Reference proteome</keyword>
<evidence type="ECO:0000313" key="7">
    <source>
        <dbReference type="EMBL" id="SCV12158.1"/>
    </source>
</evidence>
<dbReference type="PROSITE" id="PS00108">
    <property type="entry name" value="PROTEIN_KINASE_ST"/>
    <property type="match status" value="1"/>
</dbReference>
<dbReference type="Pfam" id="PF00069">
    <property type="entry name" value="Pkinase"/>
    <property type="match status" value="1"/>
</dbReference>
<keyword evidence="4" id="KW-0067">ATP-binding</keyword>
<keyword evidence="1" id="KW-0808">Transferase</keyword>